<dbReference type="Proteomes" id="UP000437131">
    <property type="component" value="Unassembled WGS sequence"/>
</dbReference>
<evidence type="ECO:0000313" key="1">
    <source>
        <dbReference type="EMBL" id="MTF37543.1"/>
    </source>
</evidence>
<dbReference type="EMBL" id="WMIA01000001">
    <property type="protein sequence ID" value="MTF37543.1"/>
    <property type="molecule type" value="Genomic_DNA"/>
</dbReference>
<dbReference type="InterPro" id="IPR036869">
    <property type="entry name" value="J_dom_sf"/>
</dbReference>
<evidence type="ECO:0000313" key="2">
    <source>
        <dbReference type="Proteomes" id="UP000437131"/>
    </source>
</evidence>
<dbReference type="RefSeq" id="WP_155082455.1">
    <property type="nucleotide sequence ID" value="NZ_WMIA01000001.1"/>
</dbReference>
<protein>
    <recommendedName>
        <fullName evidence="3">Heat shock protein DnaJ domain protein</fullName>
    </recommendedName>
</protein>
<comment type="caution">
    <text evidence="1">The sequence shown here is derived from an EMBL/GenBank/DDBJ whole genome shotgun (WGS) entry which is preliminary data.</text>
</comment>
<reference evidence="1 2" key="1">
    <citation type="submission" date="2019-11" db="EMBL/GenBank/DDBJ databases">
        <title>Isolation of a new High Light Tolerant Cyanobacteria.</title>
        <authorList>
            <person name="Dobson Z."/>
            <person name="Vaughn N."/>
            <person name="Vaughn M."/>
            <person name="Fromme P."/>
            <person name="Mazor Y."/>
        </authorList>
    </citation>
    <scope>NUCLEOTIDE SEQUENCE [LARGE SCALE GENOMIC DNA]</scope>
    <source>
        <strain evidence="1 2">0216</strain>
    </source>
</reference>
<proteinExistence type="predicted"/>
<dbReference type="Gene3D" id="1.10.287.110">
    <property type="entry name" value="DnaJ domain"/>
    <property type="match status" value="1"/>
</dbReference>
<gene>
    <name evidence="1" type="ORF">GGC33_01150</name>
</gene>
<name>A0A844GPP9_9CHRO</name>
<organism evidence="1 2">
    <name type="scientific">Cyanobacterium aponinum 0216</name>
    <dbReference type="NCBI Taxonomy" id="2676140"/>
    <lineage>
        <taxon>Bacteria</taxon>
        <taxon>Bacillati</taxon>
        <taxon>Cyanobacteriota</taxon>
        <taxon>Cyanophyceae</taxon>
        <taxon>Oscillatoriophycideae</taxon>
        <taxon>Chroococcales</taxon>
        <taxon>Geminocystaceae</taxon>
        <taxon>Cyanobacterium</taxon>
    </lineage>
</organism>
<accession>A0A844GPP9</accession>
<sequence length="167" mass="19345">MNYFNECSTVAEAKKLYKELAMKYHPDLGGDTATMQDINRQYEEILRQLDGETTTDSEGKTHTYKYNHETETALMDIIDRLLSLQMNNVDIYLVGLWVWIDGDTKPHKEALKELNCKWHATRKCWYFAATPSRYRKSSDKGIDDLAETYGATKIRNKAKHNKKAITA</sequence>
<dbReference type="SUPFAM" id="SSF46565">
    <property type="entry name" value="Chaperone J-domain"/>
    <property type="match status" value="1"/>
</dbReference>
<dbReference type="AlphaFoldDB" id="A0A844GPP9"/>
<evidence type="ECO:0008006" key="3">
    <source>
        <dbReference type="Google" id="ProtNLM"/>
    </source>
</evidence>